<evidence type="ECO:0000256" key="1">
    <source>
        <dbReference type="SAM" id="SignalP"/>
    </source>
</evidence>
<reference evidence="2 3" key="1">
    <citation type="submission" date="2016-10" db="EMBL/GenBank/DDBJ databases">
        <title>Complete Genome Sequence of the Nonylphenol-Degrading Bacterium Sphingobium cloacae JCM 10874T.</title>
        <authorList>
            <person name="Ootsuka M."/>
            <person name="Nishizawa T."/>
            <person name="Ohta H."/>
        </authorList>
    </citation>
    <scope>NUCLEOTIDE SEQUENCE [LARGE SCALE GENOMIC DNA]</scope>
    <source>
        <strain evidence="2 3">JCM 10874</strain>
    </source>
</reference>
<protein>
    <recommendedName>
        <fullName evidence="4">Mlr4354 like protein</fullName>
    </recommendedName>
</protein>
<evidence type="ECO:0008006" key="4">
    <source>
        <dbReference type="Google" id="ProtNLM"/>
    </source>
</evidence>
<evidence type="ECO:0000313" key="2">
    <source>
        <dbReference type="EMBL" id="BAV65411.1"/>
    </source>
</evidence>
<dbReference type="KEGG" id="sclo:SCLO_1023710"/>
<keyword evidence="3" id="KW-1185">Reference proteome</keyword>
<name>A0A1E1F4Q2_9SPHN</name>
<accession>A0A1E1F4Q2</accession>
<organism evidence="2 3">
    <name type="scientific">Sphingobium cloacae</name>
    <dbReference type="NCBI Taxonomy" id="120107"/>
    <lineage>
        <taxon>Bacteria</taxon>
        <taxon>Pseudomonadati</taxon>
        <taxon>Pseudomonadota</taxon>
        <taxon>Alphaproteobacteria</taxon>
        <taxon>Sphingomonadales</taxon>
        <taxon>Sphingomonadaceae</taxon>
        <taxon>Sphingobium</taxon>
    </lineage>
</organism>
<dbReference type="EMBL" id="AP017655">
    <property type="protein sequence ID" value="BAV65411.1"/>
    <property type="molecule type" value="Genomic_DNA"/>
</dbReference>
<dbReference type="Proteomes" id="UP000218272">
    <property type="component" value="Chromosome SCLO_1"/>
</dbReference>
<proteinExistence type="predicted"/>
<sequence length="169" mass="17693">MGFAGGMRHALAFVPAALLAAMPAQARDSLGIFEGWGAFRDPATPRCYAIAQPANLRSGQAASGFASVGSWPRQKLRGQVHFRLSRMRGDKAPVILSIGDRRFSLVAGQVDAWAPDARGDAAIVAAMRSATSMSVQSTDTRGRAFADTYALRGAATAIDAAALGCAKLR</sequence>
<keyword evidence="1" id="KW-0732">Signal</keyword>
<feature type="signal peptide" evidence="1">
    <location>
        <begin position="1"/>
        <end position="26"/>
    </location>
</feature>
<evidence type="ECO:0000313" key="3">
    <source>
        <dbReference type="Proteomes" id="UP000218272"/>
    </source>
</evidence>
<feature type="chain" id="PRO_5009112528" description="Mlr4354 like protein" evidence="1">
    <location>
        <begin position="27"/>
        <end position="169"/>
    </location>
</feature>
<dbReference type="AlphaFoldDB" id="A0A1E1F4Q2"/>
<gene>
    <name evidence="2" type="ORF">SCLO_1023710</name>
</gene>